<keyword evidence="3 7" id="KW-0812">Transmembrane</keyword>
<accession>A0A1S1MPF2</accession>
<name>A0A1S1MPF2_9GAMM</name>
<keyword evidence="10" id="KW-1185">Reference proteome</keyword>
<evidence type="ECO:0000313" key="9">
    <source>
        <dbReference type="EMBL" id="OHU90031.1"/>
    </source>
</evidence>
<reference evidence="9 10" key="1">
    <citation type="submission" date="2016-09" db="EMBL/GenBank/DDBJ databases">
        <title>Pseudoalteromonas amylolytica sp. nov., isolated from the surface seawater.</title>
        <authorList>
            <person name="Wu Y.-H."/>
            <person name="Cheng H."/>
            <person name="Jin X.-B."/>
            <person name="Wang C.-S."/>
            <person name="Xu X.-W."/>
        </authorList>
    </citation>
    <scope>NUCLEOTIDE SEQUENCE [LARGE SCALE GENOMIC DNA]</scope>
    <source>
        <strain evidence="9 10">JW1</strain>
    </source>
</reference>
<dbReference type="PANTHER" id="PTHR30287:SF1">
    <property type="entry name" value="INNER MEMBRANE PROTEIN"/>
    <property type="match status" value="1"/>
</dbReference>
<feature type="transmembrane region" description="Helical" evidence="7">
    <location>
        <begin position="255"/>
        <end position="273"/>
    </location>
</feature>
<evidence type="ECO:0000256" key="6">
    <source>
        <dbReference type="SAM" id="MobiDB-lite"/>
    </source>
</evidence>
<gene>
    <name evidence="9" type="ORF">BET10_14735</name>
</gene>
<feature type="transmembrane region" description="Helical" evidence="7">
    <location>
        <begin position="302"/>
        <end position="329"/>
    </location>
</feature>
<feature type="transmembrane region" description="Helical" evidence="7">
    <location>
        <begin position="800"/>
        <end position="822"/>
    </location>
</feature>
<comment type="caution">
    <text evidence="9">The sequence shown here is derived from an EMBL/GenBank/DDBJ whole genome shotgun (WGS) entry which is preliminary data.</text>
</comment>
<dbReference type="GO" id="GO:0005886">
    <property type="term" value="C:plasma membrane"/>
    <property type="evidence" value="ECO:0007669"/>
    <property type="project" value="UniProtKB-SubCell"/>
</dbReference>
<sequence>MWVKLALKLFSREFQRGELSIIFAAIALAVLTVFSLSSVTERIGLNIEQKTSDFIAADRRLSSNHAISPEILEHGKALGLQTAKMIYFDSMLFANDELVLGSVKAVSNTYPLRGEVTLKDSLDGQPYEIRGAPEVGQLWLSEGLFYSLGLKVGDSVELGAGNFIVGKVLVSEPDAPFFSLAGNRRVLLNYEDIAATGAVQPGSRVFHRLLFAGEEQLLSEFYTWLKPQMKANQTWQGVKDRQSPLGDNLMRAERFLLLAGLFGIMLAAVAMAVSAKRYCERQYDPVAMMKTLGGSRSVIRNIFLLHLSLVTGFSILVGLLIGFVLQHIGADYLAKFMDAELPAAGFRPWLISIFIGIVCALMFSLKPLLDLFDIPPLRVLRRNLGDQLTLSRLHVGLSLVTIFLLMWMFSAQLVTTLILFGSTLLVIAVLFALSRLIFSAGRKLGLSPGSSWSLAIATLQKRANANAIQLISFALAIKLMLFLVVLKNDMISDWQMQVPEDAPNMFLINIAQDEVQPLTSFFEQHNITHEDFYPVFNARVDSINGEELERRVSQQEGEQEQKDENERRGVNREPNLTWLSQLPQGNEITEGEWFSNNTVDGRIEVSVFEGWKEQLDLELGDTVGFLVNEQRFEAVVTSFRSVDWGSLKPNFVMILSPNMAGQIPVTYFSAAKLEDKHTKAISSMLQQYPTISMIDIKSRLEQAQSIIAQVSLAIGFVLAIVLISGALVLVSQVQASLAERMQEVVILRTLGAKGKLIKLATLYEFLLLGAIAGLVAAIVSDIALLIIQQQLFDVAGKMHPYIWLLGPLSGAGFVSVIGYFMVAKTMRQNTQGLLRKIA</sequence>
<dbReference type="InterPro" id="IPR003838">
    <property type="entry name" value="ABC3_permease_C"/>
</dbReference>
<dbReference type="OrthoDB" id="5292592at2"/>
<dbReference type="Proteomes" id="UP000179786">
    <property type="component" value="Unassembled WGS sequence"/>
</dbReference>
<protein>
    <submittedName>
        <fullName evidence="9">Cell division protein FtsX</fullName>
    </submittedName>
</protein>
<evidence type="ECO:0000313" key="10">
    <source>
        <dbReference type="Proteomes" id="UP000179786"/>
    </source>
</evidence>
<dbReference type="GO" id="GO:0051301">
    <property type="term" value="P:cell division"/>
    <property type="evidence" value="ECO:0007669"/>
    <property type="project" value="UniProtKB-KW"/>
</dbReference>
<dbReference type="InterPro" id="IPR038766">
    <property type="entry name" value="Membrane_comp_ABC_pdt"/>
</dbReference>
<feature type="transmembrane region" description="Helical" evidence="7">
    <location>
        <begin position="390"/>
        <end position="410"/>
    </location>
</feature>
<feature type="transmembrane region" description="Helical" evidence="7">
    <location>
        <begin position="706"/>
        <end position="730"/>
    </location>
</feature>
<evidence type="ECO:0000256" key="3">
    <source>
        <dbReference type="ARBA" id="ARBA00022692"/>
    </source>
</evidence>
<feature type="transmembrane region" description="Helical" evidence="7">
    <location>
        <begin position="416"/>
        <end position="438"/>
    </location>
</feature>
<evidence type="ECO:0000256" key="1">
    <source>
        <dbReference type="ARBA" id="ARBA00004651"/>
    </source>
</evidence>
<dbReference type="AlphaFoldDB" id="A0A1S1MPF2"/>
<feature type="transmembrane region" description="Helical" evidence="7">
    <location>
        <begin position="467"/>
        <end position="486"/>
    </location>
</feature>
<feature type="domain" description="ABC3 transporter permease C-terminal" evidence="8">
    <location>
        <begin position="259"/>
        <end position="374"/>
    </location>
</feature>
<evidence type="ECO:0000256" key="2">
    <source>
        <dbReference type="ARBA" id="ARBA00022475"/>
    </source>
</evidence>
<evidence type="ECO:0000256" key="5">
    <source>
        <dbReference type="ARBA" id="ARBA00023136"/>
    </source>
</evidence>
<evidence type="ECO:0000259" key="8">
    <source>
        <dbReference type="Pfam" id="PF02687"/>
    </source>
</evidence>
<keyword evidence="4 7" id="KW-1133">Transmembrane helix</keyword>
<keyword evidence="9" id="KW-0132">Cell division</keyword>
<feature type="transmembrane region" description="Helical" evidence="7">
    <location>
        <begin position="349"/>
        <end position="369"/>
    </location>
</feature>
<keyword evidence="2" id="KW-1003">Cell membrane</keyword>
<feature type="domain" description="ABC3 transporter permease C-terminal" evidence="8">
    <location>
        <begin position="716"/>
        <end position="829"/>
    </location>
</feature>
<feature type="region of interest" description="Disordered" evidence="6">
    <location>
        <begin position="549"/>
        <end position="575"/>
    </location>
</feature>
<evidence type="ECO:0000256" key="7">
    <source>
        <dbReference type="SAM" id="Phobius"/>
    </source>
</evidence>
<dbReference type="Pfam" id="PF02687">
    <property type="entry name" value="FtsX"/>
    <property type="match status" value="2"/>
</dbReference>
<dbReference type="STRING" id="1859457.BET10_14735"/>
<dbReference type="EMBL" id="MKJU01000027">
    <property type="protein sequence ID" value="OHU90031.1"/>
    <property type="molecule type" value="Genomic_DNA"/>
</dbReference>
<keyword evidence="5 7" id="KW-0472">Membrane</keyword>
<dbReference type="RefSeq" id="WP_070986000.1">
    <property type="nucleotide sequence ID" value="NZ_MKJU01000027.1"/>
</dbReference>
<proteinExistence type="predicted"/>
<evidence type="ECO:0000256" key="4">
    <source>
        <dbReference type="ARBA" id="ARBA00022989"/>
    </source>
</evidence>
<feature type="transmembrane region" description="Helical" evidence="7">
    <location>
        <begin position="765"/>
        <end position="788"/>
    </location>
</feature>
<keyword evidence="9" id="KW-0131">Cell cycle</keyword>
<feature type="compositionally biased region" description="Basic and acidic residues" evidence="6">
    <location>
        <begin position="549"/>
        <end position="571"/>
    </location>
</feature>
<dbReference type="PANTHER" id="PTHR30287">
    <property type="entry name" value="MEMBRANE COMPONENT OF PREDICTED ABC SUPERFAMILY METABOLITE UPTAKE TRANSPORTER"/>
    <property type="match status" value="1"/>
</dbReference>
<feature type="transmembrane region" description="Helical" evidence="7">
    <location>
        <begin position="21"/>
        <end position="39"/>
    </location>
</feature>
<comment type="subcellular location">
    <subcellularLocation>
        <location evidence="1">Cell membrane</location>
        <topology evidence="1">Multi-pass membrane protein</topology>
    </subcellularLocation>
</comment>
<organism evidence="9 10">
    <name type="scientific">Pseudoalteromonas amylolytica</name>
    <dbReference type="NCBI Taxonomy" id="1859457"/>
    <lineage>
        <taxon>Bacteria</taxon>
        <taxon>Pseudomonadati</taxon>
        <taxon>Pseudomonadota</taxon>
        <taxon>Gammaproteobacteria</taxon>
        <taxon>Alteromonadales</taxon>
        <taxon>Pseudoalteromonadaceae</taxon>
        <taxon>Pseudoalteromonas</taxon>
    </lineage>
</organism>